<evidence type="ECO:0000313" key="2">
    <source>
        <dbReference type="Proteomes" id="UP000812440"/>
    </source>
</evidence>
<sequence>MPYGACTHVPQMKPGGSFQPFLISQGQCEWSLPFLIPLIVSVTCVELDSAWHNLDQPQCWRRHQEVDLEFSILALQLAGLF</sequence>
<keyword evidence="2" id="KW-1185">Reference proteome</keyword>
<proteinExistence type="predicted"/>
<name>A0A8T2KFD0_9PIPI</name>
<accession>A0A8T2KFD0</accession>
<reference evidence="1" key="1">
    <citation type="thesis" date="2020" institute="ProQuest LLC" country="789 East Eisenhower Parkway, Ann Arbor, MI, USA">
        <title>Comparative Genomics and Chromosome Evolution.</title>
        <authorList>
            <person name="Mudd A.B."/>
        </authorList>
    </citation>
    <scope>NUCLEOTIDE SEQUENCE</scope>
    <source>
        <strain evidence="1">Female2</strain>
        <tissue evidence="1">Blood</tissue>
    </source>
</reference>
<organism evidence="1 2">
    <name type="scientific">Hymenochirus boettgeri</name>
    <name type="common">Congo dwarf clawed frog</name>
    <dbReference type="NCBI Taxonomy" id="247094"/>
    <lineage>
        <taxon>Eukaryota</taxon>
        <taxon>Metazoa</taxon>
        <taxon>Chordata</taxon>
        <taxon>Craniata</taxon>
        <taxon>Vertebrata</taxon>
        <taxon>Euteleostomi</taxon>
        <taxon>Amphibia</taxon>
        <taxon>Batrachia</taxon>
        <taxon>Anura</taxon>
        <taxon>Pipoidea</taxon>
        <taxon>Pipidae</taxon>
        <taxon>Pipinae</taxon>
        <taxon>Hymenochirus</taxon>
    </lineage>
</organism>
<comment type="caution">
    <text evidence="1">The sequence shown here is derived from an EMBL/GenBank/DDBJ whole genome shotgun (WGS) entry which is preliminary data.</text>
</comment>
<dbReference type="AlphaFoldDB" id="A0A8T2KFD0"/>
<protein>
    <submittedName>
        <fullName evidence="1">Uncharacterized protein</fullName>
    </submittedName>
</protein>
<dbReference type="Proteomes" id="UP000812440">
    <property type="component" value="Chromosome 2"/>
</dbReference>
<dbReference type="EMBL" id="JAACNH010000002">
    <property type="protein sequence ID" value="KAG8453096.1"/>
    <property type="molecule type" value="Genomic_DNA"/>
</dbReference>
<evidence type="ECO:0000313" key="1">
    <source>
        <dbReference type="EMBL" id="KAG8453096.1"/>
    </source>
</evidence>
<gene>
    <name evidence="1" type="ORF">GDO86_004784</name>
</gene>